<proteinExistence type="predicted"/>
<dbReference type="EMBL" id="BMTL01000011">
    <property type="protein sequence ID" value="GGR89361.1"/>
    <property type="molecule type" value="Genomic_DNA"/>
</dbReference>
<gene>
    <name evidence="1" type="ORF">GCM10010269_30590</name>
</gene>
<dbReference type="Proteomes" id="UP000606194">
    <property type="component" value="Unassembled WGS sequence"/>
</dbReference>
<keyword evidence="2" id="KW-1185">Reference proteome</keyword>
<name>A0A918L3H5_9ACTN</name>
<evidence type="ECO:0000313" key="2">
    <source>
        <dbReference type="Proteomes" id="UP000606194"/>
    </source>
</evidence>
<protein>
    <submittedName>
        <fullName evidence="1">Uncharacterized protein</fullName>
    </submittedName>
</protein>
<dbReference type="AlphaFoldDB" id="A0A918L3H5"/>
<reference evidence="1" key="1">
    <citation type="journal article" date="2014" name="Int. J. Syst. Evol. Microbiol.">
        <title>Complete genome sequence of Corynebacterium casei LMG S-19264T (=DSM 44701T), isolated from a smear-ripened cheese.</title>
        <authorList>
            <consortium name="US DOE Joint Genome Institute (JGI-PGF)"/>
            <person name="Walter F."/>
            <person name="Albersmeier A."/>
            <person name="Kalinowski J."/>
            <person name="Ruckert C."/>
        </authorList>
    </citation>
    <scope>NUCLEOTIDE SEQUENCE</scope>
    <source>
        <strain evidence="1">JCM 4386</strain>
    </source>
</reference>
<organism evidence="1 2">
    <name type="scientific">Streptomyces humidus</name>
    <dbReference type="NCBI Taxonomy" id="52259"/>
    <lineage>
        <taxon>Bacteria</taxon>
        <taxon>Bacillati</taxon>
        <taxon>Actinomycetota</taxon>
        <taxon>Actinomycetes</taxon>
        <taxon>Kitasatosporales</taxon>
        <taxon>Streptomycetaceae</taxon>
        <taxon>Streptomyces</taxon>
    </lineage>
</organism>
<sequence length="157" mass="15755">MSRSSELIPAEGLPAGLAPVPAPVGLAALVLARTPGADSAGAAVGEGARTASGASRTARTIAEPAAEPAATAAAGAVTLVAAVAAWYGVTGSPSRPRPAVADSRMVVSPTPARCGRRRVFLRSSGQPRSCSVRPSWLMMAPVSRYARPSLILLSLTS</sequence>
<evidence type="ECO:0000313" key="1">
    <source>
        <dbReference type="EMBL" id="GGR89361.1"/>
    </source>
</evidence>
<comment type="caution">
    <text evidence="1">The sequence shown here is derived from an EMBL/GenBank/DDBJ whole genome shotgun (WGS) entry which is preliminary data.</text>
</comment>
<accession>A0A918L3H5</accession>
<reference evidence="1" key="2">
    <citation type="submission" date="2020-09" db="EMBL/GenBank/DDBJ databases">
        <authorList>
            <person name="Sun Q."/>
            <person name="Ohkuma M."/>
        </authorList>
    </citation>
    <scope>NUCLEOTIDE SEQUENCE</scope>
    <source>
        <strain evidence="1">JCM 4386</strain>
    </source>
</reference>